<keyword evidence="8 15" id="KW-0297">G-protein coupled receptor</keyword>
<feature type="compositionally biased region" description="Basic residues" evidence="16">
    <location>
        <begin position="287"/>
        <end position="297"/>
    </location>
</feature>
<accession>A0ABP0AJ58</accession>
<feature type="transmembrane region" description="Helical" evidence="17">
    <location>
        <begin position="128"/>
        <end position="150"/>
    </location>
</feature>
<dbReference type="Proteomes" id="UP001314169">
    <property type="component" value="Chromosome X"/>
</dbReference>
<evidence type="ECO:0000256" key="6">
    <source>
        <dbReference type="ARBA" id="ARBA00022729"/>
    </source>
</evidence>
<feature type="transmembrane region" description="Helical" evidence="17">
    <location>
        <begin position="352"/>
        <end position="371"/>
    </location>
</feature>
<dbReference type="PRINTS" id="PR00237">
    <property type="entry name" value="GPCRRHODOPSN"/>
</dbReference>
<evidence type="ECO:0000256" key="9">
    <source>
        <dbReference type="ARBA" id="ARBA00023136"/>
    </source>
</evidence>
<dbReference type="EMBL" id="OY882879">
    <property type="protein sequence ID" value="CAK6450239.1"/>
    <property type="molecule type" value="Genomic_DNA"/>
</dbReference>
<keyword evidence="10" id="KW-1015">Disulfide bond</keyword>
<dbReference type="PROSITE" id="PS00237">
    <property type="entry name" value="G_PROTEIN_RECEP_F1_1"/>
    <property type="match status" value="1"/>
</dbReference>
<comment type="subcellular location">
    <subcellularLocation>
        <location evidence="1">Cell membrane</location>
        <topology evidence="1">Multi-pass membrane protein</topology>
    </subcellularLocation>
</comment>
<feature type="transmembrane region" description="Helical" evidence="17">
    <location>
        <begin position="171"/>
        <end position="194"/>
    </location>
</feature>
<feature type="transmembrane region" description="Helical" evidence="17">
    <location>
        <begin position="214"/>
        <end position="241"/>
    </location>
</feature>
<dbReference type="InterPro" id="IPR002231">
    <property type="entry name" value="5HT_rcpt"/>
</dbReference>
<feature type="transmembrane region" description="Helical" evidence="17">
    <location>
        <begin position="56"/>
        <end position="78"/>
    </location>
</feature>
<evidence type="ECO:0000256" key="17">
    <source>
        <dbReference type="SAM" id="Phobius"/>
    </source>
</evidence>
<organism evidence="19 20">
    <name type="scientific">Pipistrellus nathusii</name>
    <name type="common">Nathusius' pipistrelle</name>
    <dbReference type="NCBI Taxonomy" id="59473"/>
    <lineage>
        <taxon>Eukaryota</taxon>
        <taxon>Metazoa</taxon>
        <taxon>Chordata</taxon>
        <taxon>Craniata</taxon>
        <taxon>Vertebrata</taxon>
        <taxon>Euteleostomi</taxon>
        <taxon>Mammalia</taxon>
        <taxon>Eutheria</taxon>
        <taxon>Laurasiatheria</taxon>
        <taxon>Chiroptera</taxon>
        <taxon>Yangochiroptera</taxon>
        <taxon>Vespertilionidae</taxon>
        <taxon>Pipistrellus</taxon>
    </lineage>
</organism>
<evidence type="ECO:0000256" key="10">
    <source>
        <dbReference type="ARBA" id="ARBA00023157"/>
    </source>
</evidence>
<sequence length="458" mass="51750">MVNLRKAVHSFLVHLIGLLVWQCDISVSPVSAIVTDIFNASDDGRVRVPDGVQNWPALAIVIIIILTIGGNILVIMAVKMEKKLHNATNYFLMSLAIADLLVGLFVMPTSLLAILYDYVWPLPRPLCPVWISLDVLFSTASIMHLCAISLDRYVAIRNPIEHSRFNSRTKAIMKIAIVWAISIGVSVPIPVLGLRDESKVFAHNTTCVLNDPNFVLIGSFVAFFIPLTIMVITYLLTIYVLRRQALMLLRGHTEELPKISLDFLKCCKKNATEEDNAANPNQDVKPRPRKKKEKRPRGTMQAINNERKASKVLGIVFFVFLVMWCPFFITNILSVLCEKSCNQKLMEKLLNVFVWIGYVCSGINPLVYTLFNKVYRRAFSNYLRCNYKPEKKPPVRQIPRVAATALSGRELNVNIYRPTNERVVKKADDNEPGIEMQVENLELPENPSNVVSERISSV</sequence>
<dbReference type="InterPro" id="IPR000377">
    <property type="entry name" value="5HT2C_rcpt"/>
</dbReference>
<evidence type="ECO:0000256" key="7">
    <source>
        <dbReference type="ARBA" id="ARBA00022989"/>
    </source>
</evidence>
<reference evidence="19" key="1">
    <citation type="submission" date="2023-12" db="EMBL/GenBank/DDBJ databases">
        <authorList>
            <person name="Brown T."/>
        </authorList>
    </citation>
    <scope>NUCLEOTIDE SEQUENCE</scope>
</reference>
<keyword evidence="20" id="KW-1185">Reference proteome</keyword>
<keyword evidence="7 17" id="KW-1133">Transmembrane helix</keyword>
<name>A0ABP0AJ58_PIPNA</name>
<evidence type="ECO:0000256" key="4">
    <source>
        <dbReference type="ARBA" id="ARBA00022610"/>
    </source>
</evidence>
<feature type="transmembrane region" description="Helical" evidence="17">
    <location>
        <begin position="90"/>
        <end position="116"/>
    </location>
</feature>
<keyword evidence="12 15" id="KW-0807">Transducer</keyword>
<evidence type="ECO:0000256" key="8">
    <source>
        <dbReference type="ARBA" id="ARBA00023040"/>
    </source>
</evidence>
<comment type="similarity">
    <text evidence="15">Belongs to the G-protein coupled receptor 1 family.</text>
</comment>
<evidence type="ECO:0000256" key="11">
    <source>
        <dbReference type="ARBA" id="ARBA00023170"/>
    </source>
</evidence>
<dbReference type="PRINTS" id="PR01101">
    <property type="entry name" value="5HTRECEPTOR"/>
</dbReference>
<dbReference type="InterPro" id="IPR000276">
    <property type="entry name" value="GPCR_Rhodpsn"/>
</dbReference>
<evidence type="ECO:0000256" key="3">
    <source>
        <dbReference type="ARBA" id="ARBA00022475"/>
    </source>
</evidence>
<evidence type="ECO:0000256" key="12">
    <source>
        <dbReference type="ARBA" id="ARBA00023224"/>
    </source>
</evidence>
<dbReference type="Gene3D" id="1.20.1070.10">
    <property type="entry name" value="Rhodopsin 7-helix transmembrane proteins"/>
    <property type="match status" value="1"/>
</dbReference>
<dbReference type="Pfam" id="PF00001">
    <property type="entry name" value="7tm_1"/>
    <property type="match status" value="1"/>
</dbReference>
<dbReference type="PROSITE" id="PS50262">
    <property type="entry name" value="G_PROTEIN_RECEP_F1_2"/>
    <property type="match status" value="1"/>
</dbReference>
<dbReference type="InterPro" id="IPR017452">
    <property type="entry name" value="GPCR_Rhodpsn_7TM"/>
</dbReference>
<keyword evidence="6" id="KW-0732">Signal</keyword>
<evidence type="ECO:0000256" key="1">
    <source>
        <dbReference type="ARBA" id="ARBA00004651"/>
    </source>
</evidence>
<keyword evidence="5 15" id="KW-0812">Transmembrane</keyword>
<dbReference type="PANTHER" id="PTHR24247:SF32">
    <property type="entry name" value="5-HYDROXYTRYPTAMINE RECEPTOR 2C"/>
    <property type="match status" value="1"/>
</dbReference>
<evidence type="ECO:0000256" key="16">
    <source>
        <dbReference type="SAM" id="MobiDB-lite"/>
    </source>
</evidence>
<keyword evidence="11 15" id="KW-0675">Receptor</keyword>
<evidence type="ECO:0000259" key="18">
    <source>
        <dbReference type="PROSITE" id="PS50262"/>
    </source>
</evidence>
<feature type="domain" description="G-protein coupled receptors family 1 profile" evidence="18">
    <location>
        <begin position="70"/>
        <end position="368"/>
    </location>
</feature>
<gene>
    <name evidence="19" type="ORF">MPIPNATIZW_LOCUS18545</name>
</gene>
<dbReference type="SUPFAM" id="SSF81321">
    <property type="entry name" value="Family A G protein-coupled receptor-like"/>
    <property type="match status" value="1"/>
</dbReference>
<dbReference type="PANTHER" id="PTHR24247">
    <property type="entry name" value="5-HYDROXYTRYPTAMINE RECEPTOR"/>
    <property type="match status" value="1"/>
</dbReference>
<evidence type="ECO:0000256" key="14">
    <source>
        <dbReference type="ARBA" id="ARBA00046825"/>
    </source>
</evidence>
<feature type="region of interest" description="Disordered" evidence="16">
    <location>
        <begin position="274"/>
        <end position="299"/>
    </location>
</feature>
<evidence type="ECO:0000313" key="20">
    <source>
        <dbReference type="Proteomes" id="UP001314169"/>
    </source>
</evidence>
<keyword evidence="4" id="KW-0085">Behavior</keyword>
<evidence type="ECO:0000256" key="15">
    <source>
        <dbReference type="RuleBase" id="RU000688"/>
    </source>
</evidence>
<feature type="transmembrane region" description="Helical" evidence="17">
    <location>
        <begin position="312"/>
        <end position="332"/>
    </location>
</feature>
<comment type="subunit">
    <text evidence="14">Interacts with MPDZ. Interacts with ARRB2. Interacts with MPP3; this interaction stabilizes the receptor at the plasma membrane and prevents the desensitization of the HTR2C receptor-mediated calcium response.</text>
</comment>
<keyword evidence="9 17" id="KW-0472">Membrane</keyword>
<dbReference type="PRINTS" id="PR00517">
    <property type="entry name" value="5HT2CRECEPTR"/>
</dbReference>
<evidence type="ECO:0000256" key="13">
    <source>
        <dbReference type="ARBA" id="ARBA00032262"/>
    </source>
</evidence>
<protein>
    <recommendedName>
        <fullName evidence="2">5-hydroxytryptamine receptor 2C</fullName>
    </recommendedName>
    <alternativeName>
        <fullName evidence="13">Serotonin receptor 2C</fullName>
    </alternativeName>
</protein>
<evidence type="ECO:0000256" key="2">
    <source>
        <dbReference type="ARBA" id="ARBA00017583"/>
    </source>
</evidence>
<evidence type="ECO:0000313" key="19">
    <source>
        <dbReference type="EMBL" id="CAK6450239.1"/>
    </source>
</evidence>
<proteinExistence type="inferred from homology"/>
<evidence type="ECO:0000256" key="5">
    <source>
        <dbReference type="ARBA" id="ARBA00022692"/>
    </source>
</evidence>
<keyword evidence="3" id="KW-1003">Cell membrane</keyword>
<dbReference type="SMART" id="SM01381">
    <property type="entry name" value="7TM_GPCR_Srsx"/>
    <property type="match status" value="1"/>
</dbReference>